<keyword evidence="2" id="KW-0159">Chromosome partition</keyword>
<dbReference type="Gene3D" id="3.30.300.130">
    <property type="entry name" value="Fe-S cluster assembly (FSCA)"/>
    <property type="match status" value="1"/>
</dbReference>
<protein>
    <submittedName>
        <fullName evidence="3">(diamondback moth) hypothetical protein</fullName>
    </submittedName>
</protein>
<organism evidence="3 4">
    <name type="scientific">Plutella xylostella</name>
    <name type="common">Diamondback moth</name>
    <name type="synonym">Plutella maculipennis</name>
    <dbReference type="NCBI Taxonomy" id="51655"/>
    <lineage>
        <taxon>Eukaryota</taxon>
        <taxon>Metazoa</taxon>
        <taxon>Ecdysozoa</taxon>
        <taxon>Arthropoda</taxon>
        <taxon>Hexapoda</taxon>
        <taxon>Insecta</taxon>
        <taxon>Pterygota</taxon>
        <taxon>Neoptera</taxon>
        <taxon>Endopterygota</taxon>
        <taxon>Lepidoptera</taxon>
        <taxon>Glossata</taxon>
        <taxon>Ditrysia</taxon>
        <taxon>Yponomeutoidea</taxon>
        <taxon>Plutellidae</taxon>
        <taxon>Plutella</taxon>
    </lineage>
</organism>
<comment type="caution">
    <text evidence="3">The sequence shown here is derived from an EMBL/GenBank/DDBJ whole genome shotgun (WGS) entry which is preliminary data.</text>
</comment>
<dbReference type="InterPro" id="IPR034904">
    <property type="entry name" value="FSCA_dom_sf"/>
</dbReference>
<proteinExistence type="inferred from homology"/>
<accession>A0A8S4FWR7</accession>
<evidence type="ECO:0000256" key="2">
    <source>
        <dbReference type="ARBA" id="ARBA00022829"/>
    </source>
</evidence>
<reference evidence="3" key="1">
    <citation type="submission" date="2020-11" db="EMBL/GenBank/DDBJ databases">
        <authorList>
            <person name="Whiteford S."/>
        </authorList>
    </citation>
    <scope>NUCLEOTIDE SEQUENCE</scope>
</reference>
<dbReference type="SUPFAM" id="SSF117916">
    <property type="entry name" value="Fe-S cluster assembly (FSCA) domain-like"/>
    <property type="match status" value="1"/>
</dbReference>
<gene>
    <name evidence="3" type="ORF">PLXY2_LOCUS10797</name>
</gene>
<keyword evidence="4" id="KW-1185">Reference proteome</keyword>
<evidence type="ECO:0000313" key="4">
    <source>
        <dbReference type="Proteomes" id="UP000653454"/>
    </source>
</evidence>
<evidence type="ECO:0000313" key="3">
    <source>
        <dbReference type="EMBL" id="CAG9132549.1"/>
    </source>
</evidence>
<dbReference type="FunFam" id="3.30.300.130:FF:000004">
    <property type="entry name" value="cytosolic iron-sulfur assembly component 2A"/>
    <property type="match status" value="1"/>
</dbReference>
<dbReference type="PANTHER" id="PTHR12377">
    <property type="entry name" value="CYTOSOLIC IRON-SULFUR ASSEMBLY COMPONENT 2B-RELATED"/>
    <property type="match status" value="1"/>
</dbReference>
<comment type="similarity">
    <text evidence="1">Belongs to the MIP18 family.</text>
</comment>
<dbReference type="AlphaFoldDB" id="A0A8S4FWR7"/>
<dbReference type="PANTHER" id="PTHR12377:SF2">
    <property type="entry name" value="CYTOSOLIC IRON-SULFUR ASSEMBLY COMPONENT 2A"/>
    <property type="match status" value="1"/>
</dbReference>
<evidence type="ECO:0000256" key="1">
    <source>
        <dbReference type="ARBA" id="ARBA00010381"/>
    </source>
</evidence>
<dbReference type="Proteomes" id="UP000653454">
    <property type="component" value="Unassembled WGS sequence"/>
</dbReference>
<sequence length="173" mass="19461">MISTFFSKLSLSNTAKTPVELAKPAYMDKSATLQQLGYNNENDLKETIYDFLRTIRDPEKPSTLEDLKVIYEEGIFVKEPTADNVPVLRVEYNPTVPHCSLATLIGLCIRIKIQRSIHHPVKLDIYIKKGAHTTEDESKCDIPPLCTILHASTSSYSPHHVTSIILQTIILPD</sequence>
<dbReference type="GO" id="GO:0007059">
    <property type="term" value="P:chromosome segregation"/>
    <property type="evidence" value="ECO:0007669"/>
    <property type="project" value="UniProtKB-KW"/>
</dbReference>
<dbReference type="EMBL" id="CAJHNJ030000050">
    <property type="protein sequence ID" value="CAG9132549.1"/>
    <property type="molecule type" value="Genomic_DNA"/>
</dbReference>
<dbReference type="GO" id="GO:0051604">
    <property type="term" value="P:protein maturation"/>
    <property type="evidence" value="ECO:0007669"/>
    <property type="project" value="InterPro"/>
</dbReference>
<dbReference type="InterPro" id="IPR039796">
    <property type="entry name" value="MIP18"/>
</dbReference>
<name>A0A8S4FWR7_PLUXY</name>